<dbReference type="EMBL" id="MHBW01000033">
    <property type="protein sequence ID" value="OGY07968.1"/>
    <property type="molecule type" value="Genomic_DNA"/>
</dbReference>
<accession>A0A1G1UXX3</accession>
<dbReference type="PANTHER" id="PTHR34322">
    <property type="entry name" value="TRANSPOSASE, Y1_TNP DOMAIN-CONTAINING"/>
    <property type="match status" value="1"/>
</dbReference>
<feature type="domain" description="Transposase IS200-like" evidence="1">
    <location>
        <begin position="22"/>
        <end position="138"/>
    </location>
</feature>
<evidence type="ECO:0000313" key="3">
    <source>
        <dbReference type="Proteomes" id="UP000177967"/>
    </source>
</evidence>
<dbReference type="Pfam" id="PF01797">
    <property type="entry name" value="Y1_Tnp"/>
    <property type="match status" value="1"/>
</dbReference>
<reference evidence="2 3" key="1">
    <citation type="journal article" date="2016" name="Nat. Commun.">
        <title>Thousands of microbial genomes shed light on interconnected biogeochemical processes in an aquifer system.</title>
        <authorList>
            <person name="Anantharaman K."/>
            <person name="Brown C.T."/>
            <person name="Hug L.A."/>
            <person name="Sharon I."/>
            <person name="Castelle C.J."/>
            <person name="Probst A.J."/>
            <person name="Thomas B.C."/>
            <person name="Singh A."/>
            <person name="Wilkins M.J."/>
            <person name="Karaoz U."/>
            <person name="Brodie E.L."/>
            <person name="Williams K.H."/>
            <person name="Hubbard S.S."/>
            <person name="Banfield J.F."/>
        </authorList>
    </citation>
    <scope>NUCLEOTIDE SEQUENCE [LARGE SCALE GENOMIC DNA]</scope>
</reference>
<evidence type="ECO:0000259" key="1">
    <source>
        <dbReference type="SMART" id="SM01321"/>
    </source>
</evidence>
<dbReference type="GO" id="GO:0006313">
    <property type="term" value="P:DNA transposition"/>
    <property type="evidence" value="ECO:0007669"/>
    <property type="project" value="InterPro"/>
</dbReference>
<evidence type="ECO:0000313" key="2">
    <source>
        <dbReference type="EMBL" id="OGY07968.1"/>
    </source>
</evidence>
<dbReference type="InterPro" id="IPR036515">
    <property type="entry name" value="Transposase_17_sf"/>
</dbReference>
<dbReference type="Proteomes" id="UP000177967">
    <property type="component" value="Unassembled WGS sequence"/>
</dbReference>
<dbReference type="GO" id="GO:0003677">
    <property type="term" value="F:DNA binding"/>
    <property type="evidence" value="ECO:0007669"/>
    <property type="project" value="InterPro"/>
</dbReference>
<dbReference type="PANTHER" id="PTHR34322:SF2">
    <property type="entry name" value="TRANSPOSASE IS200-LIKE DOMAIN-CONTAINING PROTEIN"/>
    <property type="match status" value="1"/>
</dbReference>
<gene>
    <name evidence="2" type="ORF">A2782_02360</name>
</gene>
<dbReference type="SUPFAM" id="SSF143422">
    <property type="entry name" value="Transposase IS200-like"/>
    <property type="match status" value="1"/>
</dbReference>
<dbReference type="AlphaFoldDB" id="A0A1G1UXX3"/>
<comment type="caution">
    <text evidence="2">The sequence shown here is derived from an EMBL/GenBank/DDBJ whole genome shotgun (WGS) entry which is preliminary data.</text>
</comment>
<name>A0A1G1UXX3_9BACT</name>
<dbReference type="GO" id="GO:0004803">
    <property type="term" value="F:transposase activity"/>
    <property type="evidence" value="ECO:0007669"/>
    <property type="project" value="InterPro"/>
</dbReference>
<dbReference type="InterPro" id="IPR002686">
    <property type="entry name" value="Transposase_17"/>
</dbReference>
<sequence>MYNRGVALQPVFLNKRDYRQLLFDLSYYRFTKPPVKLSKFKELSLDQRLYLLSELKRKDEKLVEIISFALMPNHFHLLLKQCVNKGISTFLSRVTNSYTKFFNTKNERVGPVFQGVFKSVHISTTEQLIHVSRYIHINPTVSFVINREELFSYPWTSLPNYFHNPDFVNPVPVLSNFSSPEDYKKFILDQIDYGKRLEEIKHLALE</sequence>
<dbReference type="Gene3D" id="3.30.70.1290">
    <property type="entry name" value="Transposase IS200-like"/>
    <property type="match status" value="1"/>
</dbReference>
<proteinExistence type="predicted"/>
<protein>
    <recommendedName>
        <fullName evidence="1">Transposase IS200-like domain-containing protein</fullName>
    </recommendedName>
</protein>
<dbReference type="SMART" id="SM01321">
    <property type="entry name" value="Y1_Tnp"/>
    <property type="match status" value="1"/>
</dbReference>
<organism evidence="2 3">
    <name type="scientific">Candidatus Blackburnbacteria bacterium RIFCSPHIGHO2_01_FULL_43_15b</name>
    <dbReference type="NCBI Taxonomy" id="1797513"/>
    <lineage>
        <taxon>Bacteria</taxon>
        <taxon>Candidatus Blackburniibacteriota</taxon>
    </lineage>
</organism>